<evidence type="ECO:0000256" key="2">
    <source>
        <dbReference type="ARBA" id="ARBA00004184"/>
    </source>
</evidence>
<evidence type="ECO:0000256" key="4">
    <source>
        <dbReference type="ARBA" id="ARBA00022448"/>
    </source>
</evidence>
<sequence length="76" mass="8689">MRIKILNFHKILYQGDIISITAPGIQGYFQILKNHAPFISILMNGSLKLELKNIKKEIKIESGILQVKKNMIIVIL</sequence>
<protein>
    <submittedName>
        <fullName evidence="9">ATP synthase F1 subunit epsilon</fullName>
    </submittedName>
</protein>
<dbReference type="GO" id="GO:0012505">
    <property type="term" value="C:endomembrane system"/>
    <property type="evidence" value="ECO:0007669"/>
    <property type="project" value="UniProtKB-SubCell"/>
</dbReference>
<evidence type="ECO:0000256" key="1">
    <source>
        <dbReference type="ARBA" id="ARBA00003543"/>
    </source>
</evidence>
<dbReference type="Proteomes" id="UP000263619">
    <property type="component" value="Chromosome"/>
</dbReference>
<evidence type="ECO:0000256" key="7">
    <source>
        <dbReference type="ARBA" id="ARBA00023196"/>
    </source>
</evidence>
<comment type="similarity">
    <text evidence="3">Belongs to the ATPase epsilon chain family.</text>
</comment>
<comment type="subcellular location">
    <subcellularLocation>
        <location evidence="2">Endomembrane system</location>
        <topology evidence="2">Peripheral membrane protein</topology>
    </subcellularLocation>
</comment>
<keyword evidence="10" id="KW-1185">Reference proteome</keyword>
<dbReference type="EMBL" id="AP014608">
    <property type="protein sequence ID" value="BBA17468.1"/>
    <property type="molecule type" value="Genomic_DNA"/>
</dbReference>
<comment type="function">
    <text evidence="1">Produces ATP from ADP in the presence of a proton gradient across the membrane.</text>
</comment>
<keyword evidence="7" id="KW-0139">CF(1)</keyword>
<dbReference type="GO" id="GO:0045259">
    <property type="term" value="C:proton-transporting ATP synthase complex"/>
    <property type="evidence" value="ECO:0007669"/>
    <property type="project" value="UniProtKB-KW"/>
</dbReference>
<keyword evidence="6" id="KW-0472">Membrane</keyword>
<dbReference type="RefSeq" id="WP_119305739.1">
    <property type="nucleotide sequence ID" value="NZ_AP014608.1"/>
</dbReference>
<evidence type="ECO:0000256" key="6">
    <source>
        <dbReference type="ARBA" id="ARBA00023136"/>
    </source>
</evidence>
<reference evidence="9 10" key="1">
    <citation type="submission" date="2014-06" db="EMBL/GenBank/DDBJ databases">
        <title>Genome sequence of the intracellular symbiont Blattabacterium cuenoti, strain STAT from the wood feeding cockroach Salganea taiwanensis taiwanensis.</title>
        <authorList>
            <person name="Kinjo Y."/>
            <person name="Ohkuma M."/>
            <person name="Tokuda G."/>
        </authorList>
    </citation>
    <scope>NUCLEOTIDE SEQUENCE [LARGE SCALE GENOMIC DNA]</scope>
    <source>
        <strain evidence="9 10">STAT</strain>
    </source>
</reference>
<feature type="domain" description="ATP synthase F1 complex delta/epsilon subunit N-terminal" evidence="8">
    <location>
        <begin position="1"/>
        <end position="75"/>
    </location>
</feature>
<keyword evidence="4" id="KW-0813">Transport</keyword>
<dbReference type="SUPFAM" id="SSF51344">
    <property type="entry name" value="Epsilon subunit of F1F0-ATP synthase N-terminal domain"/>
    <property type="match status" value="1"/>
</dbReference>
<evidence type="ECO:0000256" key="5">
    <source>
        <dbReference type="ARBA" id="ARBA00023065"/>
    </source>
</evidence>
<dbReference type="InterPro" id="IPR020546">
    <property type="entry name" value="ATP_synth_F1_dsu/esu_N"/>
</dbReference>
<dbReference type="Pfam" id="PF02823">
    <property type="entry name" value="ATP-synt_DE_N"/>
    <property type="match status" value="1"/>
</dbReference>
<evidence type="ECO:0000313" key="10">
    <source>
        <dbReference type="Proteomes" id="UP000263619"/>
    </source>
</evidence>
<keyword evidence="7" id="KW-0066">ATP synthesis</keyword>
<dbReference type="AlphaFoldDB" id="A0A224AKY8"/>
<dbReference type="OrthoDB" id="5294255at2"/>
<accession>A0A224AKY8</accession>
<name>A0A224AKY8_9FLAO</name>
<dbReference type="InterPro" id="IPR001469">
    <property type="entry name" value="ATP_synth_F1_dsu/esu"/>
</dbReference>
<proteinExistence type="inferred from homology"/>
<keyword evidence="5" id="KW-0406">Ion transport</keyword>
<dbReference type="Gene3D" id="2.60.15.10">
    <property type="entry name" value="F0F1 ATP synthase delta/epsilon subunit, N-terminal"/>
    <property type="match status" value="1"/>
</dbReference>
<gene>
    <name evidence="9" type="primary">atpC</name>
    <name evidence="9" type="ORF">STAT_563</name>
</gene>
<evidence type="ECO:0000313" key="9">
    <source>
        <dbReference type="EMBL" id="BBA17468.1"/>
    </source>
</evidence>
<dbReference type="GO" id="GO:0046933">
    <property type="term" value="F:proton-transporting ATP synthase activity, rotational mechanism"/>
    <property type="evidence" value="ECO:0007669"/>
    <property type="project" value="InterPro"/>
</dbReference>
<evidence type="ECO:0000259" key="8">
    <source>
        <dbReference type="Pfam" id="PF02823"/>
    </source>
</evidence>
<dbReference type="InterPro" id="IPR036771">
    <property type="entry name" value="ATPsynth_dsu/esu_N"/>
</dbReference>
<evidence type="ECO:0000256" key="3">
    <source>
        <dbReference type="ARBA" id="ARBA00005712"/>
    </source>
</evidence>
<organism evidence="9 10">
    <name type="scientific">Blattabacterium cuenoti STAT</name>
    <dbReference type="NCBI Taxonomy" id="1457030"/>
    <lineage>
        <taxon>Bacteria</taxon>
        <taxon>Pseudomonadati</taxon>
        <taxon>Bacteroidota</taxon>
        <taxon>Flavobacteriia</taxon>
        <taxon>Flavobacteriales</taxon>
        <taxon>Blattabacteriaceae</taxon>
        <taxon>Blattabacterium</taxon>
    </lineage>
</organism>
<dbReference type="CDD" id="cd12152">
    <property type="entry name" value="F1-ATPase_delta"/>
    <property type="match status" value="1"/>
</dbReference>